<dbReference type="PANTHER" id="PTHR46015:SF1">
    <property type="entry name" value="HOMOCYSTEINE S-METHYLTRANSFERASE-LIKE ISOFORM 1"/>
    <property type="match status" value="1"/>
</dbReference>
<dbReference type="AlphaFoldDB" id="A0ABD4JGZ7"/>
<dbReference type="InterPro" id="IPR036589">
    <property type="entry name" value="HCY_dom_sf"/>
</dbReference>
<dbReference type="InterPro" id="IPR003726">
    <property type="entry name" value="HCY_dom"/>
</dbReference>
<feature type="binding site" evidence="5">
    <location>
        <position position="85"/>
    </location>
    <ligand>
        <name>Zn(2+)</name>
        <dbReference type="ChEBI" id="CHEBI:29105"/>
    </ligand>
</feature>
<comment type="cofactor">
    <cofactor evidence="5">
        <name>Zn(2+)</name>
        <dbReference type="ChEBI" id="CHEBI:29105"/>
    </cofactor>
</comment>
<evidence type="ECO:0000256" key="5">
    <source>
        <dbReference type="PROSITE-ProRule" id="PRU00333"/>
    </source>
</evidence>
<protein>
    <submittedName>
        <fullName evidence="7">Homocysteine S-methyltransferase family protein</fullName>
    </submittedName>
</protein>
<dbReference type="SUPFAM" id="SSF82282">
    <property type="entry name" value="Homocysteine S-methyltransferase"/>
    <property type="match status" value="1"/>
</dbReference>
<accession>A0ABD4JGZ7</accession>
<dbReference type="Pfam" id="PF02574">
    <property type="entry name" value="S-methyl_trans"/>
    <property type="match status" value="1"/>
</dbReference>
<organism evidence="7 8">
    <name type="scientific">Campylobacter californiensis</name>
    <dbReference type="NCBI Taxonomy" id="1032243"/>
    <lineage>
        <taxon>Bacteria</taxon>
        <taxon>Pseudomonadati</taxon>
        <taxon>Campylobacterota</taxon>
        <taxon>Epsilonproteobacteria</taxon>
        <taxon>Campylobacterales</taxon>
        <taxon>Campylobacteraceae</taxon>
        <taxon>Campylobacter</taxon>
    </lineage>
</organism>
<evidence type="ECO:0000256" key="2">
    <source>
        <dbReference type="ARBA" id="ARBA00022679"/>
    </source>
</evidence>
<reference evidence="7 8" key="1">
    <citation type="submission" date="2020-10" db="EMBL/GenBank/DDBJ databases">
        <title>Campylobacter californiensis sp. nov. isolated from cattle and feral swine in California.</title>
        <authorList>
            <person name="Miller W.G."/>
        </authorList>
    </citation>
    <scope>NUCLEOTIDE SEQUENCE [LARGE SCALE GENOMIC DNA]</scope>
    <source>
        <strain evidence="7 8">RM12919</strain>
    </source>
</reference>
<proteinExistence type="predicted"/>
<keyword evidence="4 5" id="KW-0862">Zinc</keyword>
<dbReference type="EMBL" id="JADBHS010000003">
    <property type="protein sequence ID" value="MBE2986029.1"/>
    <property type="molecule type" value="Genomic_DNA"/>
</dbReference>
<dbReference type="GO" id="GO:0046872">
    <property type="term" value="F:metal ion binding"/>
    <property type="evidence" value="ECO:0007669"/>
    <property type="project" value="UniProtKB-KW"/>
</dbReference>
<keyword evidence="3 5" id="KW-0479">Metal-binding</keyword>
<dbReference type="Gene3D" id="3.20.20.330">
    <property type="entry name" value="Homocysteine-binding-like domain"/>
    <property type="match status" value="1"/>
</dbReference>
<dbReference type="GO" id="GO:0032259">
    <property type="term" value="P:methylation"/>
    <property type="evidence" value="ECO:0007669"/>
    <property type="project" value="UniProtKB-KW"/>
</dbReference>
<dbReference type="PANTHER" id="PTHR46015">
    <property type="entry name" value="ZGC:172121"/>
    <property type="match status" value="1"/>
</dbReference>
<feature type="domain" description="Hcy-binding" evidence="6">
    <location>
        <begin position="1"/>
        <end position="100"/>
    </location>
</feature>
<evidence type="ECO:0000256" key="4">
    <source>
        <dbReference type="ARBA" id="ARBA00022833"/>
    </source>
</evidence>
<feature type="binding site" evidence="5">
    <location>
        <position position="19"/>
    </location>
    <ligand>
        <name>Zn(2+)</name>
        <dbReference type="ChEBI" id="CHEBI:29105"/>
    </ligand>
</feature>
<dbReference type="InterPro" id="IPR051486">
    <property type="entry name" value="Hcy_S-methyltransferase"/>
</dbReference>
<evidence type="ECO:0000313" key="8">
    <source>
        <dbReference type="Proteomes" id="UP001318760"/>
    </source>
</evidence>
<gene>
    <name evidence="7" type="ORF">CCAL12919_02620</name>
</gene>
<keyword evidence="2 5" id="KW-0808">Transferase</keyword>
<evidence type="ECO:0000313" key="7">
    <source>
        <dbReference type="EMBL" id="MBE2986029.1"/>
    </source>
</evidence>
<dbReference type="GO" id="GO:0008168">
    <property type="term" value="F:methyltransferase activity"/>
    <property type="evidence" value="ECO:0007669"/>
    <property type="project" value="UniProtKB-UniRule"/>
</dbReference>
<keyword evidence="1 5" id="KW-0489">Methyltransferase</keyword>
<name>A0ABD4JGZ7_9BACT</name>
<dbReference type="RefSeq" id="WP_336613428.1">
    <property type="nucleotide sequence ID" value="NZ_JADBHS010000003.1"/>
</dbReference>
<sequence>MLQNLSLRLRDLPLRGFNCISDTLASALLANLKKAGGTKPFIIYPNAGAVYDAKTQKWSEKPDESGLIKYIQKWHELGARLIGGCCQTSPEFIRQLSEILKTKI</sequence>
<feature type="binding site" evidence="5">
    <location>
        <position position="86"/>
    </location>
    <ligand>
        <name>Zn(2+)</name>
        <dbReference type="ChEBI" id="CHEBI:29105"/>
    </ligand>
</feature>
<evidence type="ECO:0000256" key="3">
    <source>
        <dbReference type="ARBA" id="ARBA00022723"/>
    </source>
</evidence>
<dbReference type="Proteomes" id="UP001318760">
    <property type="component" value="Unassembled WGS sequence"/>
</dbReference>
<evidence type="ECO:0000256" key="1">
    <source>
        <dbReference type="ARBA" id="ARBA00022603"/>
    </source>
</evidence>
<dbReference type="PROSITE" id="PS50970">
    <property type="entry name" value="HCY"/>
    <property type="match status" value="1"/>
</dbReference>
<comment type="caution">
    <text evidence="7">The sequence shown here is derived from an EMBL/GenBank/DDBJ whole genome shotgun (WGS) entry which is preliminary data.</text>
</comment>
<evidence type="ECO:0000259" key="6">
    <source>
        <dbReference type="PROSITE" id="PS50970"/>
    </source>
</evidence>